<evidence type="ECO:0008006" key="2">
    <source>
        <dbReference type="Google" id="ProtNLM"/>
    </source>
</evidence>
<protein>
    <recommendedName>
        <fullName evidence="2">HEPN domain-containing protein</fullName>
    </recommendedName>
</protein>
<evidence type="ECO:0000313" key="1">
    <source>
        <dbReference type="EMBL" id="DAF52436.1"/>
    </source>
</evidence>
<accession>A0A8S5SMZ3</accession>
<organism evidence="1">
    <name type="scientific">Siphoviridae sp. cteZR38</name>
    <dbReference type="NCBI Taxonomy" id="2827906"/>
    <lineage>
        <taxon>Viruses</taxon>
        <taxon>Duplodnaviria</taxon>
        <taxon>Heunggongvirae</taxon>
        <taxon>Uroviricota</taxon>
        <taxon>Caudoviricetes</taxon>
    </lineage>
</organism>
<proteinExistence type="predicted"/>
<dbReference type="Gene3D" id="1.20.120.330">
    <property type="entry name" value="Nucleotidyltransferases domain 2"/>
    <property type="match status" value="1"/>
</dbReference>
<sequence length="141" mass="17284">MGVLYINIEKYPQYELYKFTKQLYENKEELIPENCDNRCVFSTIINRCYYSAYLYVSLWLQEVYKFKPLSKEDFGENEFITEHRQVQYELLEVNQYSVRNKLYDLFNLRKKADYDPFYNISEGELDDAMYLMEQIFKTLKI</sequence>
<dbReference type="EMBL" id="BK032636">
    <property type="protein sequence ID" value="DAF52436.1"/>
    <property type="molecule type" value="Genomic_DNA"/>
</dbReference>
<name>A0A8S5SMZ3_9CAUD</name>
<reference evidence="1" key="1">
    <citation type="journal article" date="2021" name="Proc. Natl. Acad. Sci. U.S.A.">
        <title>A Catalog of Tens of Thousands of Viruses from Human Metagenomes Reveals Hidden Associations with Chronic Diseases.</title>
        <authorList>
            <person name="Tisza M.J."/>
            <person name="Buck C.B."/>
        </authorList>
    </citation>
    <scope>NUCLEOTIDE SEQUENCE</scope>
    <source>
        <strain evidence="1">CteZR38</strain>
    </source>
</reference>